<dbReference type="EMBL" id="JACHEH010000007">
    <property type="protein sequence ID" value="MBB6169496.1"/>
    <property type="molecule type" value="Genomic_DNA"/>
</dbReference>
<dbReference type="AlphaFoldDB" id="A0A841KHU3"/>
<gene>
    <name evidence="2" type="ORF">HNQ73_003138</name>
</gene>
<organism evidence="2 3">
    <name type="scientific">Chelatococcus composti</name>
    <dbReference type="NCBI Taxonomy" id="1743235"/>
    <lineage>
        <taxon>Bacteria</taxon>
        <taxon>Pseudomonadati</taxon>
        <taxon>Pseudomonadota</taxon>
        <taxon>Alphaproteobacteria</taxon>
        <taxon>Hyphomicrobiales</taxon>
        <taxon>Chelatococcaceae</taxon>
        <taxon>Chelatococcus</taxon>
    </lineage>
</organism>
<protein>
    <recommendedName>
        <fullName evidence="4">Tail fiber protein</fullName>
    </recommendedName>
</protein>
<comment type="caution">
    <text evidence="2">The sequence shown here is derived from an EMBL/GenBank/DDBJ whole genome shotgun (WGS) entry which is preliminary data.</text>
</comment>
<dbReference type="Proteomes" id="UP000588017">
    <property type="component" value="Unassembled WGS sequence"/>
</dbReference>
<reference evidence="2 3" key="1">
    <citation type="submission" date="2020-08" db="EMBL/GenBank/DDBJ databases">
        <title>Genomic Encyclopedia of Type Strains, Phase IV (KMG-IV): sequencing the most valuable type-strain genomes for metagenomic binning, comparative biology and taxonomic classification.</title>
        <authorList>
            <person name="Goeker M."/>
        </authorList>
    </citation>
    <scope>NUCLEOTIDE SEQUENCE [LARGE SCALE GENOMIC DNA]</scope>
    <source>
        <strain evidence="2 3">DSM 101465</strain>
    </source>
</reference>
<feature type="region of interest" description="Disordered" evidence="1">
    <location>
        <begin position="280"/>
        <end position="302"/>
    </location>
</feature>
<dbReference type="RefSeq" id="WP_183335899.1">
    <property type="nucleotide sequence ID" value="NZ_BMHX01000007.1"/>
</dbReference>
<name>A0A841KHU3_9HYPH</name>
<keyword evidence="3" id="KW-1185">Reference proteome</keyword>
<sequence>MPRGIPIVDLDQIETLTSEFSVPMQRPGDPAGRATIGQFLALAAAAVELDAGTDFDSVVVPGVYILTSDANAPFAGGRWFVRVRSDPVDPTAIVQEAVPLTGGTGPTPFSRRAAAGVFGAWISSGAPDASGVPYDDSNAFPGATNVQEALEAAADPWASLPLRVPIPVFDHLGGGAPPTDKWYRYVKLSAGETGAGGYNEGILASESVSGSAPYITATAEIDLPSSPLHGQTIHLIGTERRFIRAGSSGLTQDDQIKKHNHTINGYLAQNTLQGPVVASAPGNGGITSPTTNETGGDETRPRNIGATYFMRIL</sequence>
<evidence type="ECO:0000313" key="2">
    <source>
        <dbReference type="EMBL" id="MBB6169496.1"/>
    </source>
</evidence>
<evidence type="ECO:0000256" key="1">
    <source>
        <dbReference type="SAM" id="MobiDB-lite"/>
    </source>
</evidence>
<dbReference type="CDD" id="cd19958">
    <property type="entry name" value="pyocin_knob"/>
    <property type="match status" value="1"/>
</dbReference>
<proteinExistence type="predicted"/>
<evidence type="ECO:0000313" key="3">
    <source>
        <dbReference type="Proteomes" id="UP000588017"/>
    </source>
</evidence>
<evidence type="ECO:0008006" key="4">
    <source>
        <dbReference type="Google" id="ProtNLM"/>
    </source>
</evidence>
<accession>A0A841KHU3</accession>